<reference evidence="6 7" key="1">
    <citation type="journal article" date="2017" name="Nat. Commun.">
        <title>Genome assembly with in vitro proximity ligation data and whole-genome triplication in lettuce.</title>
        <authorList>
            <person name="Reyes-Chin-Wo S."/>
            <person name="Wang Z."/>
            <person name="Yang X."/>
            <person name="Kozik A."/>
            <person name="Arikit S."/>
            <person name="Song C."/>
            <person name="Xia L."/>
            <person name="Froenicke L."/>
            <person name="Lavelle D.O."/>
            <person name="Truco M.J."/>
            <person name="Xia R."/>
            <person name="Zhu S."/>
            <person name="Xu C."/>
            <person name="Xu H."/>
            <person name="Xu X."/>
            <person name="Cox K."/>
            <person name="Korf I."/>
            <person name="Meyers B.C."/>
            <person name="Michelmore R.W."/>
        </authorList>
    </citation>
    <scope>NUCLEOTIDE SEQUENCE [LARGE SCALE GENOMIC DNA]</scope>
    <source>
        <strain evidence="7">cv. Salinas</strain>
        <tissue evidence="6">Seedlings</tissue>
    </source>
</reference>
<dbReference type="InterPro" id="IPR011990">
    <property type="entry name" value="TPR-like_helical_dom_sf"/>
</dbReference>
<name>A0A9R1V3G1_LACSA</name>
<dbReference type="InterPro" id="IPR019734">
    <property type="entry name" value="TPR_rpt"/>
</dbReference>
<evidence type="ECO:0000259" key="5">
    <source>
        <dbReference type="SMART" id="SM00666"/>
    </source>
</evidence>
<dbReference type="OrthoDB" id="2942533at2759"/>
<dbReference type="CDD" id="cd05992">
    <property type="entry name" value="PB1"/>
    <property type="match status" value="1"/>
</dbReference>
<feature type="region of interest" description="Disordered" evidence="4">
    <location>
        <begin position="190"/>
        <end position="209"/>
    </location>
</feature>
<dbReference type="SUPFAM" id="SSF48452">
    <property type="entry name" value="TPR-like"/>
    <property type="match status" value="1"/>
</dbReference>
<proteinExistence type="predicted"/>
<dbReference type="AlphaFoldDB" id="A0A9R1V3G1"/>
<evidence type="ECO:0000313" key="6">
    <source>
        <dbReference type="EMBL" id="KAJ0197588.1"/>
    </source>
</evidence>
<organism evidence="6 7">
    <name type="scientific">Lactuca sativa</name>
    <name type="common">Garden lettuce</name>
    <dbReference type="NCBI Taxonomy" id="4236"/>
    <lineage>
        <taxon>Eukaryota</taxon>
        <taxon>Viridiplantae</taxon>
        <taxon>Streptophyta</taxon>
        <taxon>Embryophyta</taxon>
        <taxon>Tracheophyta</taxon>
        <taxon>Spermatophyta</taxon>
        <taxon>Magnoliopsida</taxon>
        <taxon>eudicotyledons</taxon>
        <taxon>Gunneridae</taxon>
        <taxon>Pentapetalae</taxon>
        <taxon>asterids</taxon>
        <taxon>campanulids</taxon>
        <taxon>Asterales</taxon>
        <taxon>Asteraceae</taxon>
        <taxon>Cichorioideae</taxon>
        <taxon>Cichorieae</taxon>
        <taxon>Lactucinae</taxon>
        <taxon>Lactuca</taxon>
    </lineage>
</organism>
<keyword evidence="2 3" id="KW-0802">TPR repeat</keyword>
<dbReference type="Pfam" id="PF00564">
    <property type="entry name" value="PB1"/>
    <property type="match status" value="1"/>
</dbReference>
<gene>
    <name evidence="6" type="ORF">LSAT_V11C700360900</name>
</gene>
<keyword evidence="7" id="KW-1185">Reference proteome</keyword>
<dbReference type="InterPro" id="IPR044517">
    <property type="entry name" value="PHOX1-4"/>
</dbReference>
<evidence type="ECO:0000256" key="2">
    <source>
        <dbReference type="ARBA" id="ARBA00022803"/>
    </source>
</evidence>
<feature type="repeat" description="TPR" evidence="3">
    <location>
        <begin position="21"/>
        <end position="54"/>
    </location>
</feature>
<dbReference type="SMART" id="SM00666">
    <property type="entry name" value="PB1"/>
    <property type="match status" value="1"/>
</dbReference>
<dbReference type="PROSITE" id="PS50005">
    <property type="entry name" value="TPR"/>
    <property type="match status" value="2"/>
</dbReference>
<keyword evidence="1" id="KW-0677">Repeat</keyword>
<feature type="repeat" description="TPR" evidence="3">
    <location>
        <begin position="95"/>
        <end position="128"/>
    </location>
</feature>
<protein>
    <recommendedName>
        <fullName evidence="5">PB1 domain-containing protein</fullName>
    </recommendedName>
</protein>
<evidence type="ECO:0000256" key="3">
    <source>
        <dbReference type="PROSITE-ProRule" id="PRU00339"/>
    </source>
</evidence>
<feature type="region of interest" description="Disordered" evidence="4">
    <location>
        <begin position="229"/>
        <end position="268"/>
    </location>
</feature>
<evidence type="ECO:0000313" key="7">
    <source>
        <dbReference type="Proteomes" id="UP000235145"/>
    </source>
</evidence>
<accession>A0A9R1V3G1</accession>
<dbReference type="EMBL" id="NBSK02000007">
    <property type="protein sequence ID" value="KAJ0197588.1"/>
    <property type="molecule type" value="Genomic_DNA"/>
</dbReference>
<evidence type="ECO:0000256" key="4">
    <source>
        <dbReference type="SAM" id="MobiDB-lite"/>
    </source>
</evidence>
<dbReference type="Proteomes" id="UP000235145">
    <property type="component" value="Unassembled WGS sequence"/>
</dbReference>
<evidence type="ECO:0000256" key="1">
    <source>
        <dbReference type="ARBA" id="ARBA00022737"/>
    </source>
</evidence>
<feature type="compositionally biased region" description="Basic and acidic residues" evidence="4">
    <location>
        <begin position="229"/>
        <end position="253"/>
    </location>
</feature>
<dbReference type="Gene3D" id="1.25.40.10">
    <property type="entry name" value="Tetratricopeptide repeat domain"/>
    <property type="match status" value="2"/>
</dbReference>
<comment type="caution">
    <text evidence="6">The sequence shown here is derived from an EMBL/GenBank/DDBJ whole genome shotgun (WGS) entry which is preliminary data.</text>
</comment>
<dbReference type="PANTHER" id="PTHR46183">
    <property type="entry name" value="PROTEIN CLMP1"/>
    <property type="match status" value="1"/>
</dbReference>
<dbReference type="PANTHER" id="PTHR46183:SF12">
    <property type="entry name" value="PB1 DOMAIN, TETRATRICOPEPTIDE-LIKE HELICAL DOMAIN SUPERFAMILY"/>
    <property type="match status" value="1"/>
</dbReference>
<dbReference type="Gene3D" id="3.10.20.90">
    <property type="entry name" value="Phosphatidylinositol 3-kinase Catalytic Subunit, Chain A, domain 1"/>
    <property type="match status" value="1"/>
</dbReference>
<dbReference type="SMART" id="SM00028">
    <property type="entry name" value="TPR"/>
    <property type="match status" value="4"/>
</dbReference>
<sequence length="687" mass="80605">MGKKSGKNKYDNDTIIFISMAQEHKEEGNKLFQKKDYEGAISIYQKALKLLPKNHITVSYLQTNIASCYMQMGITEFPRAIHECNLALEVTPKYSKALLKRARCYEALDRLDLALKDVNLVLNMEPKNIMAIEIAHRVKSLIEPKNLIVNEEEKSEKLEHMDKKVDKIEVKETKDKLVVVDEKDSKNLMVSEEKSEKLEHMDEKEDKIEEKETKDKLVVVDEKDSKTLMVSEEKSEKLEHMDEKEVSEEKSEMLEQMDENEDKIEEKETEDKLVVDEKISKFSEENNKPKRSIKLVYGDDIRWAKIPINCDVLELREIIFVRFPLSRAVLIKYQDQEGDMVTITTNEELRWAESLSDQTSVKLHIIEVNPEQDPFFDHFRRQEKKKKLLNSKSCIDDWILEFSEVFKNYVGFNSDSYLDLHEIGMKLYMEAMEDALTSEESQELFNKAADKFQEMAALALFNCGNVHMSKARKRVFEESKKDLYEWAQNEYSKAGEMYEKAIKVKPDFYEGFLALGHEEFEKAKIRWYYEIEKNDDIQKWDSNEVIELYNKAEENMEKGMGMWEEGDKKEGGNMRSLINVLWGTMLYERSSMEYKLGLDFWHECLEIAVEKFEVAGVSHTDIAVMIKNHCSNVDAPQGLGFDIDEIVQAWHEMYEVKRWQSGVPSFRLEPLLRRRVSKLFYAFEHAQ</sequence>
<dbReference type="InterPro" id="IPR000270">
    <property type="entry name" value="PB1_dom"/>
</dbReference>
<dbReference type="SUPFAM" id="SSF54277">
    <property type="entry name" value="CAD &amp; PB1 domains"/>
    <property type="match status" value="1"/>
</dbReference>
<feature type="domain" description="PB1" evidence="5">
    <location>
        <begin position="290"/>
        <end position="368"/>
    </location>
</feature>